<feature type="domain" description="VanZ-like" evidence="2">
    <location>
        <begin position="44"/>
        <end position="120"/>
    </location>
</feature>
<feature type="transmembrane region" description="Helical" evidence="1">
    <location>
        <begin position="12"/>
        <end position="36"/>
    </location>
</feature>
<keyword evidence="1" id="KW-1133">Transmembrane helix</keyword>
<evidence type="ECO:0000259" key="2">
    <source>
        <dbReference type="Pfam" id="PF04892"/>
    </source>
</evidence>
<keyword evidence="1" id="KW-0472">Membrane</keyword>
<keyword evidence="6" id="KW-1185">Reference proteome</keyword>
<evidence type="ECO:0000313" key="6">
    <source>
        <dbReference type="Proteomes" id="UP000282007"/>
    </source>
</evidence>
<dbReference type="GeneID" id="38470642"/>
<dbReference type="AlphaFoldDB" id="A0A3M0CIQ6"/>
<reference evidence="3 6" key="2">
    <citation type="submission" date="2018-07" db="EMBL/GenBank/DDBJ databases">
        <title>Genome sequences of Haloplanus aerogenes JCM 16430T.</title>
        <authorList>
            <person name="Kim Y.B."/>
            <person name="Roh S.W."/>
        </authorList>
    </citation>
    <scope>NUCLEOTIDE SEQUENCE [LARGE SCALE GENOMIC DNA]</scope>
    <source>
        <strain evidence="3 6">JCM 16430</strain>
    </source>
</reference>
<feature type="transmembrane region" description="Helical" evidence="1">
    <location>
        <begin position="100"/>
        <end position="122"/>
    </location>
</feature>
<dbReference type="Proteomes" id="UP000277326">
    <property type="component" value="Unassembled WGS sequence"/>
</dbReference>
<feature type="transmembrane region" description="Helical" evidence="1">
    <location>
        <begin position="77"/>
        <end position="94"/>
    </location>
</feature>
<dbReference type="RefSeq" id="WP_121922067.1">
    <property type="nucleotide sequence ID" value="NZ_CP034145.1"/>
</dbReference>
<gene>
    <name evidence="4" type="ORF">ATH50_3545</name>
    <name evidence="3" type="ORF">DU502_05110</name>
</gene>
<dbReference type="InterPro" id="IPR006976">
    <property type="entry name" value="VanZ-like"/>
</dbReference>
<evidence type="ECO:0000313" key="5">
    <source>
        <dbReference type="Proteomes" id="UP000277326"/>
    </source>
</evidence>
<dbReference type="EMBL" id="REFS01000010">
    <property type="protein sequence ID" value="RMB08330.1"/>
    <property type="molecule type" value="Genomic_DNA"/>
</dbReference>
<dbReference type="OrthoDB" id="214957at2157"/>
<feature type="transmembrane region" description="Helical" evidence="1">
    <location>
        <begin position="48"/>
        <end position="65"/>
    </location>
</feature>
<organism evidence="4 5">
    <name type="scientific">Haloplanus aerogenes</name>
    <dbReference type="NCBI Taxonomy" id="660522"/>
    <lineage>
        <taxon>Archaea</taxon>
        <taxon>Methanobacteriati</taxon>
        <taxon>Methanobacteriota</taxon>
        <taxon>Stenosarchaea group</taxon>
        <taxon>Halobacteria</taxon>
        <taxon>Halobacteriales</taxon>
        <taxon>Haloferacaceae</taxon>
        <taxon>Haloplanus</taxon>
    </lineage>
</organism>
<evidence type="ECO:0000313" key="4">
    <source>
        <dbReference type="EMBL" id="RMB08330.1"/>
    </source>
</evidence>
<evidence type="ECO:0000256" key="1">
    <source>
        <dbReference type="SAM" id="Phobius"/>
    </source>
</evidence>
<reference evidence="4 5" key="1">
    <citation type="journal article" date="2015" name="Stand. Genomic Sci.">
        <title>Genomic Encyclopedia of Bacterial and Archaeal Type Strains, Phase III: the genomes of soil and plant-associated and newly described type strains.</title>
        <authorList>
            <person name="Whitman W.B."/>
            <person name="Woyke T."/>
            <person name="Klenk H.P."/>
            <person name="Zhou Y."/>
            <person name="Lilburn T.G."/>
            <person name="Beck B.J."/>
            <person name="De Vos P."/>
            <person name="Vandamme P."/>
            <person name="Eisen J.A."/>
            <person name="Garrity G."/>
            <person name="Hugenholtz P."/>
            <person name="Kyrpides N.C."/>
        </authorList>
    </citation>
    <scope>NUCLEOTIDE SEQUENCE [LARGE SCALE GENOMIC DNA]</scope>
    <source>
        <strain evidence="4 5">CGMCC 1.10124</strain>
    </source>
</reference>
<evidence type="ECO:0000313" key="3">
    <source>
        <dbReference type="EMBL" id="AZH24793.1"/>
    </source>
</evidence>
<dbReference type="NCBIfam" id="NF037970">
    <property type="entry name" value="vanZ_1"/>
    <property type="match status" value="1"/>
</dbReference>
<dbReference type="Pfam" id="PF04892">
    <property type="entry name" value="VanZ"/>
    <property type="match status" value="1"/>
</dbReference>
<keyword evidence="1" id="KW-0812">Transmembrane</keyword>
<name>A0A3M0CIQ6_9EURY</name>
<accession>A0A3M0CIQ6</accession>
<proteinExistence type="predicted"/>
<reference evidence="4" key="3">
    <citation type="submission" date="2018-10" db="EMBL/GenBank/DDBJ databases">
        <authorList>
            <person name="Whitman W."/>
            <person name="Huntemann M."/>
            <person name="Clum A."/>
            <person name="Pillay M."/>
            <person name="Palaniappan K."/>
            <person name="Varghese N."/>
            <person name="Mikhailova N."/>
            <person name="Stamatis D."/>
            <person name="Reddy T."/>
            <person name="Daum C."/>
            <person name="Shapiro N."/>
            <person name="Ivanova N."/>
            <person name="Kyrpides N."/>
            <person name="Woyke T."/>
        </authorList>
    </citation>
    <scope>NUCLEOTIDE SEQUENCE</scope>
    <source>
        <strain evidence="4">CGMCC 1.10124</strain>
    </source>
</reference>
<dbReference type="PANTHER" id="PTHR28008:SF1">
    <property type="entry name" value="DOMAIN PROTEIN, PUTATIVE (AFU_ORTHOLOGUE AFUA_3G10980)-RELATED"/>
    <property type="match status" value="1"/>
</dbReference>
<sequence>MNRVPAPLLPAWTRWGSVLAVAGIIGYFSVVATAPAPPQPGSLWDKKLHFVAYAGLALTLAYATAPPHSRGFKRAGLVLVTAIGYGVLVELIQAPLSNRYFALLDVLANIVGALLGMIWFGIERRLRYIPVPDANL</sequence>
<dbReference type="EMBL" id="CP034145">
    <property type="protein sequence ID" value="AZH24793.1"/>
    <property type="molecule type" value="Genomic_DNA"/>
</dbReference>
<dbReference type="Proteomes" id="UP000282007">
    <property type="component" value="Chromosome"/>
</dbReference>
<dbReference type="PANTHER" id="PTHR28008">
    <property type="entry name" value="DOMAIN PROTEIN, PUTATIVE (AFU_ORTHOLOGUE AFUA_3G10980)-RELATED"/>
    <property type="match status" value="1"/>
</dbReference>
<protein>
    <submittedName>
        <fullName evidence="4">VanZ family protein</fullName>
    </submittedName>
</protein>
<dbReference type="KEGG" id="haer:DU502_05110"/>